<accession>A0ACC3M949</accession>
<evidence type="ECO:0000313" key="1">
    <source>
        <dbReference type="EMBL" id="KAK3680418.1"/>
    </source>
</evidence>
<dbReference type="EMBL" id="JAUTXU010000456">
    <property type="protein sequence ID" value="KAK3680418.1"/>
    <property type="molecule type" value="Genomic_DNA"/>
</dbReference>
<keyword evidence="2" id="KW-1185">Reference proteome</keyword>
<evidence type="ECO:0000313" key="2">
    <source>
        <dbReference type="Proteomes" id="UP001281147"/>
    </source>
</evidence>
<reference evidence="1" key="1">
    <citation type="submission" date="2023-07" db="EMBL/GenBank/DDBJ databases">
        <title>Black Yeasts Isolated from many extreme environments.</title>
        <authorList>
            <person name="Coleine C."/>
            <person name="Stajich J.E."/>
            <person name="Selbmann L."/>
        </authorList>
    </citation>
    <scope>NUCLEOTIDE SEQUENCE</scope>
    <source>
        <strain evidence="1">CCFEE 5714</strain>
    </source>
</reference>
<protein>
    <submittedName>
        <fullName evidence="1">Uncharacterized protein</fullName>
    </submittedName>
</protein>
<organism evidence="1 2">
    <name type="scientific">Vermiconidia calcicola</name>
    <dbReference type="NCBI Taxonomy" id="1690605"/>
    <lineage>
        <taxon>Eukaryota</taxon>
        <taxon>Fungi</taxon>
        <taxon>Dikarya</taxon>
        <taxon>Ascomycota</taxon>
        <taxon>Pezizomycotina</taxon>
        <taxon>Dothideomycetes</taxon>
        <taxon>Dothideomycetidae</taxon>
        <taxon>Mycosphaerellales</taxon>
        <taxon>Extremaceae</taxon>
        <taxon>Vermiconidia</taxon>
    </lineage>
</organism>
<proteinExistence type="predicted"/>
<sequence length="89" mass="10139">PYKDLNEPYHDAHDIDVLQLIKSLQRPAGVAEMTNATGSEATDSSHRMSYYGFSLLLHYLGRLLGPQILEQYGGSLSPFEDVWLDFDHW</sequence>
<gene>
    <name evidence="1" type="ORF">LTR37_021251</name>
</gene>
<dbReference type="Proteomes" id="UP001281147">
    <property type="component" value="Unassembled WGS sequence"/>
</dbReference>
<name>A0ACC3M949_9PEZI</name>
<comment type="caution">
    <text evidence="1">The sequence shown here is derived from an EMBL/GenBank/DDBJ whole genome shotgun (WGS) entry which is preliminary data.</text>
</comment>
<feature type="non-terminal residue" evidence="1">
    <location>
        <position position="1"/>
    </location>
</feature>